<sequence length="424" mass="43701">MKLLYWLTAAHVAQAAGRHGRMKKRQEIEGAVNAAKFEGLRLSYITETTTERVTMTQLRTILQTPAAVAPVAAEPVTVTINAEPVTVYETKTEVINQVETQFVTQVQVETQYVTQVDVQIVTEVAPAPPAVTIKEPITIIEVEPVTVNQVITETVHIPGEAPAPVTITVPGEGPEPITIIHTVQAPQEPSAPVGQVPGPGVTTIPIPESSLPRTTLASDPYAVVGPIITQSITPKLPTSALEAPATGPSTSPVEQPVEQPAPAPPTSAAEEPVAQPSTSAVNEPVSQPSTVATEAPVAQPSTTAIEETTTQPSTTAVEEPEAEATSSQAEPTTEPTPTQEESEGATPTMSPSMDLGNVGPDTTGAIAAPVLDGTRPTTANAGNAPSQTRSPIDLSDPSKLSSVLDLGNLGGGAGPLKARATGAP</sequence>
<feature type="region of interest" description="Disordered" evidence="1">
    <location>
        <begin position="235"/>
        <end position="424"/>
    </location>
</feature>
<comment type="caution">
    <text evidence="2">The sequence shown here is derived from an EMBL/GenBank/DDBJ whole genome shotgun (WGS) entry which is preliminary data.</text>
</comment>
<keyword evidence="3" id="KW-1185">Reference proteome</keyword>
<feature type="compositionally biased region" description="Polar residues" evidence="1">
    <location>
        <begin position="375"/>
        <end position="390"/>
    </location>
</feature>
<dbReference type="STRING" id="36050.A0A1B8B4D2"/>
<organism evidence="2 3">
    <name type="scientific">Fusarium poae</name>
    <dbReference type="NCBI Taxonomy" id="36050"/>
    <lineage>
        <taxon>Eukaryota</taxon>
        <taxon>Fungi</taxon>
        <taxon>Dikarya</taxon>
        <taxon>Ascomycota</taxon>
        <taxon>Pezizomycotina</taxon>
        <taxon>Sordariomycetes</taxon>
        <taxon>Hypocreomycetidae</taxon>
        <taxon>Hypocreales</taxon>
        <taxon>Nectriaceae</taxon>
        <taxon>Fusarium</taxon>
    </lineage>
</organism>
<gene>
    <name evidence="2" type="ORF">FPOA_01536</name>
</gene>
<evidence type="ECO:0000313" key="3">
    <source>
        <dbReference type="Proteomes" id="UP000091967"/>
    </source>
</evidence>
<reference evidence="2 3" key="1">
    <citation type="submission" date="2016-06" db="EMBL/GenBank/DDBJ databases">
        <title>Living apart together: crosstalk between the core and supernumerary genomes in a fungal plant pathogen.</title>
        <authorList>
            <person name="Vanheule A."/>
            <person name="Audenaert K."/>
            <person name="Warris S."/>
            <person name="Van De Geest H."/>
            <person name="Schijlen E."/>
            <person name="Hofte M."/>
            <person name="De Saeger S."/>
            <person name="Haesaert G."/>
            <person name="Waalwijk C."/>
            <person name="Van Der Lee T."/>
        </authorList>
    </citation>
    <scope>NUCLEOTIDE SEQUENCE [LARGE SCALE GENOMIC DNA]</scope>
    <source>
        <strain evidence="2 3">2516</strain>
    </source>
</reference>
<proteinExistence type="predicted"/>
<dbReference type="Proteomes" id="UP000091967">
    <property type="component" value="Unassembled WGS sequence"/>
</dbReference>
<dbReference type="AlphaFoldDB" id="A0A1B8B4D2"/>
<feature type="compositionally biased region" description="Polar residues" evidence="1">
    <location>
        <begin position="275"/>
        <end position="292"/>
    </location>
</feature>
<accession>A0A1B8B4D2</accession>
<dbReference type="OMA" id="YVTQVQV"/>
<protein>
    <submittedName>
        <fullName evidence="2">Uncharacterized protein</fullName>
    </submittedName>
</protein>
<feature type="compositionally biased region" description="Low complexity" evidence="1">
    <location>
        <begin position="312"/>
        <end position="339"/>
    </location>
</feature>
<dbReference type="EMBL" id="LYXU01000001">
    <property type="protein sequence ID" value="OBS27594.1"/>
    <property type="molecule type" value="Genomic_DNA"/>
</dbReference>
<feature type="compositionally biased region" description="Polar residues" evidence="1">
    <location>
        <begin position="299"/>
        <end position="311"/>
    </location>
</feature>
<evidence type="ECO:0000256" key="1">
    <source>
        <dbReference type="SAM" id="MobiDB-lite"/>
    </source>
</evidence>
<evidence type="ECO:0000313" key="2">
    <source>
        <dbReference type="EMBL" id="OBS27594.1"/>
    </source>
</evidence>
<name>A0A1B8B4D2_FUSPO</name>